<dbReference type="EMBL" id="BK032573">
    <property type="protein sequence ID" value="DAF48784.1"/>
    <property type="molecule type" value="Genomic_DNA"/>
</dbReference>
<sequence length="31" mass="3723">MEDKKKICEMLLPVLQETRNFKDLISLEQDD</sequence>
<reference evidence="1" key="1">
    <citation type="journal article" date="2021" name="Proc. Natl. Acad. Sci. U.S.A.">
        <title>A Catalog of Tens of Thousands of Viruses from Human Metagenomes Reveals Hidden Associations with Chronic Diseases.</title>
        <authorList>
            <person name="Tisza M.J."/>
            <person name="Buck C.B."/>
        </authorList>
    </citation>
    <scope>NUCLEOTIDE SEQUENCE</scope>
    <source>
        <strain evidence="1">Ctt1f11</strain>
    </source>
</reference>
<accession>A0A8S5SCX9</accession>
<name>A0A8S5SCX9_9CAUD</name>
<proteinExistence type="predicted"/>
<protein>
    <submittedName>
        <fullName evidence="1">Uncharacterized protein</fullName>
    </submittedName>
</protein>
<organism evidence="1">
    <name type="scientific">Siphoviridae sp. ctt1f11</name>
    <dbReference type="NCBI Taxonomy" id="2827959"/>
    <lineage>
        <taxon>Viruses</taxon>
        <taxon>Duplodnaviria</taxon>
        <taxon>Heunggongvirae</taxon>
        <taxon>Uroviricota</taxon>
        <taxon>Caudoviricetes</taxon>
    </lineage>
</organism>
<evidence type="ECO:0000313" key="1">
    <source>
        <dbReference type="EMBL" id="DAF48784.1"/>
    </source>
</evidence>